<reference evidence="1 2" key="1">
    <citation type="submission" date="2014-04" db="EMBL/GenBank/DDBJ databases">
        <authorList>
            <consortium name="DOE Joint Genome Institute"/>
            <person name="Kuo A."/>
            <person name="Kohler A."/>
            <person name="Costa M.D."/>
            <person name="Nagy L.G."/>
            <person name="Floudas D."/>
            <person name="Copeland A."/>
            <person name="Barry K.W."/>
            <person name="Cichocki N."/>
            <person name="Veneault-Fourrey C."/>
            <person name="LaButti K."/>
            <person name="Lindquist E.A."/>
            <person name="Lipzen A."/>
            <person name="Lundell T."/>
            <person name="Morin E."/>
            <person name="Murat C."/>
            <person name="Sun H."/>
            <person name="Tunlid A."/>
            <person name="Henrissat B."/>
            <person name="Grigoriev I.V."/>
            <person name="Hibbett D.S."/>
            <person name="Martin F."/>
            <person name="Nordberg H.P."/>
            <person name="Cantor M.N."/>
            <person name="Hua S.X."/>
        </authorList>
    </citation>
    <scope>NUCLEOTIDE SEQUENCE [LARGE SCALE GENOMIC DNA]</scope>
    <source>
        <strain evidence="1 2">441</strain>
    </source>
</reference>
<keyword evidence="2" id="KW-1185">Reference proteome</keyword>
<evidence type="ECO:0000313" key="1">
    <source>
        <dbReference type="EMBL" id="KIK14378.1"/>
    </source>
</evidence>
<dbReference type="Proteomes" id="UP000054018">
    <property type="component" value="Unassembled WGS sequence"/>
</dbReference>
<dbReference type="AlphaFoldDB" id="A0A0C9Z2V0"/>
<sequence length="78" mass="8988">MPYTFMNPSHIISRDIHVDSKHFIIYFEQELHLASPSRATYVFISANADNVPQSLHTENDLLLMARALEKLDTQTLDD</sequence>
<evidence type="ECO:0000313" key="2">
    <source>
        <dbReference type="Proteomes" id="UP000054018"/>
    </source>
</evidence>
<accession>A0A0C9Z2V0</accession>
<dbReference type="HOGENOM" id="CLU_2622936_0_0_1"/>
<proteinExistence type="predicted"/>
<name>A0A0C9Z2V0_9AGAM</name>
<gene>
    <name evidence="1" type="ORF">PISMIDRAFT_17321</name>
</gene>
<dbReference type="EMBL" id="KN833941">
    <property type="protein sequence ID" value="KIK14378.1"/>
    <property type="molecule type" value="Genomic_DNA"/>
</dbReference>
<reference evidence="2" key="2">
    <citation type="submission" date="2015-01" db="EMBL/GenBank/DDBJ databases">
        <title>Evolutionary Origins and Diversification of the Mycorrhizal Mutualists.</title>
        <authorList>
            <consortium name="DOE Joint Genome Institute"/>
            <consortium name="Mycorrhizal Genomics Consortium"/>
            <person name="Kohler A."/>
            <person name="Kuo A."/>
            <person name="Nagy L.G."/>
            <person name="Floudas D."/>
            <person name="Copeland A."/>
            <person name="Barry K.W."/>
            <person name="Cichocki N."/>
            <person name="Veneault-Fourrey C."/>
            <person name="LaButti K."/>
            <person name="Lindquist E.A."/>
            <person name="Lipzen A."/>
            <person name="Lundell T."/>
            <person name="Morin E."/>
            <person name="Murat C."/>
            <person name="Riley R."/>
            <person name="Ohm R."/>
            <person name="Sun H."/>
            <person name="Tunlid A."/>
            <person name="Henrissat B."/>
            <person name="Grigoriev I.V."/>
            <person name="Hibbett D.S."/>
            <person name="Martin F."/>
        </authorList>
    </citation>
    <scope>NUCLEOTIDE SEQUENCE [LARGE SCALE GENOMIC DNA]</scope>
    <source>
        <strain evidence="2">441</strain>
    </source>
</reference>
<organism evidence="1 2">
    <name type="scientific">Pisolithus microcarpus 441</name>
    <dbReference type="NCBI Taxonomy" id="765257"/>
    <lineage>
        <taxon>Eukaryota</taxon>
        <taxon>Fungi</taxon>
        <taxon>Dikarya</taxon>
        <taxon>Basidiomycota</taxon>
        <taxon>Agaricomycotina</taxon>
        <taxon>Agaricomycetes</taxon>
        <taxon>Agaricomycetidae</taxon>
        <taxon>Boletales</taxon>
        <taxon>Sclerodermatineae</taxon>
        <taxon>Pisolithaceae</taxon>
        <taxon>Pisolithus</taxon>
    </lineage>
</organism>
<protein>
    <submittedName>
        <fullName evidence="1">Uncharacterized protein</fullName>
    </submittedName>
</protein>